<comment type="caution">
    <text evidence="1">The sequence shown here is derived from an EMBL/GenBank/DDBJ whole genome shotgun (WGS) entry which is preliminary data.</text>
</comment>
<evidence type="ECO:0000313" key="2">
    <source>
        <dbReference type="Proteomes" id="UP001280121"/>
    </source>
</evidence>
<accession>A0AAE0CRK0</accession>
<dbReference type="PANTHER" id="PTHR46890">
    <property type="entry name" value="NON-LTR RETROLELEMENT REVERSE TRANSCRIPTASE-LIKE PROTEIN-RELATED"/>
    <property type="match status" value="1"/>
</dbReference>
<reference evidence="1" key="1">
    <citation type="journal article" date="2023" name="Plant J.">
        <title>Genome sequences and population genomics provide insights into the demographic history, inbreeding, and mutation load of two 'living fossil' tree species of Dipteronia.</title>
        <authorList>
            <person name="Feng Y."/>
            <person name="Comes H.P."/>
            <person name="Chen J."/>
            <person name="Zhu S."/>
            <person name="Lu R."/>
            <person name="Zhang X."/>
            <person name="Li P."/>
            <person name="Qiu J."/>
            <person name="Olsen K.M."/>
            <person name="Qiu Y."/>
        </authorList>
    </citation>
    <scope>NUCLEOTIDE SEQUENCE</scope>
    <source>
        <strain evidence="1">KIB01</strain>
    </source>
</reference>
<dbReference type="Proteomes" id="UP001280121">
    <property type="component" value="Unassembled WGS sequence"/>
</dbReference>
<dbReference type="PANTHER" id="PTHR46890:SF50">
    <property type="entry name" value="RNA-DIRECTED DNA POLYMERASE, EUKARYOTA, REVERSE TRANSCRIPTASE ZINC-BINDING DOMAIN PROTEIN-RELATED"/>
    <property type="match status" value="1"/>
</dbReference>
<dbReference type="AlphaFoldDB" id="A0AAE0CRK0"/>
<dbReference type="EMBL" id="JANJYI010000002">
    <property type="protein sequence ID" value="KAK2660313.1"/>
    <property type="molecule type" value="Genomic_DNA"/>
</dbReference>
<proteinExistence type="predicted"/>
<dbReference type="InterPro" id="IPR052343">
    <property type="entry name" value="Retrotransposon-Effector_Assoc"/>
</dbReference>
<evidence type="ECO:0000313" key="1">
    <source>
        <dbReference type="EMBL" id="KAK2660313.1"/>
    </source>
</evidence>
<name>A0AAE0CRK0_9ROSI</name>
<keyword evidence="2" id="KW-1185">Reference proteome</keyword>
<protein>
    <recommendedName>
        <fullName evidence="3">Reverse transcriptase domain-containing protein</fullName>
    </recommendedName>
</protein>
<gene>
    <name evidence="1" type="ORF">Ddye_006846</name>
</gene>
<sequence length="126" mass="14333">MGSFMECDGDKVPGPDDLNVNFVKSNWEIIKVDFMNFKSDIFTDGSVVRHVNKTFVALIPKVRNPLSLKDYMPIRLVGVIYKKLAKGLANRLKKVLNSVVSPNQMAFVKDRQIMDSFVIAEEIIHF</sequence>
<organism evidence="1 2">
    <name type="scientific">Dipteronia dyeriana</name>
    <dbReference type="NCBI Taxonomy" id="168575"/>
    <lineage>
        <taxon>Eukaryota</taxon>
        <taxon>Viridiplantae</taxon>
        <taxon>Streptophyta</taxon>
        <taxon>Embryophyta</taxon>
        <taxon>Tracheophyta</taxon>
        <taxon>Spermatophyta</taxon>
        <taxon>Magnoliopsida</taxon>
        <taxon>eudicotyledons</taxon>
        <taxon>Gunneridae</taxon>
        <taxon>Pentapetalae</taxon>
        <taxon>rosids</taxon>
        <taxon>malvids</taxon>
        <taxon>Sapindales</taxon>
        <taxon>Sapindaceae</taxon>
        <taxon>Hippocastanoideae</taxon>
        <taxon>Acereae</taxon>
        <taxon>Dipteronia</taxon>
    </lineage>
</organism>
<evidence type="ECO:0008006" key="3">
    <source>
        <dbReference type="Google" id="ProtNLM"/>
    </source>
</evidence>